<feature type="region of interest" description="Disordered" evidence="1">
    <location>
        <begin position="237"/>
        <end position="275"/>
    </location>
</feature>
<evidence type="ECO:0000256" key="1">
    <source>
        <dbReference type="SAM" id="MobiDB-lite"/>
    </source>
</evidence>
<protein>
    <submittedName>
        <fullName evidence="2">Uncharacterized protein</fullName>
    </submittedName>
</protein>
<organism evidence="3">
    <name type="scientific">Melampsora larici-populina (strain 98AG31 / pathotype 3-4-7)</name>
    <name type="common">Poplar leaf rust fungus</name>
    <dbReference type="NCBI Taxonomy" id="747676"/>
    <lineage>
        <taxon>Eukaryota</taxon>
        <taxon>Fungi</taxon>
        <taxon>Dikarya</taxon>
        <taxon>Basidiomycota</taxon>
        <taxon>Pucciniomycotina</taxon>
        <taxon>Pucciniomycetes</taxon>
        <taxon>Pucciniales</taxon>
        <taxon>Melampsoraceae</taxon>
        <taxon>Melampsora</taxon>
    </lineage>
</organism>
<feature type="region of interest" description="Disordered" evidence="1">
    <location>
        <begin position="312"/>
        <end position="331"/>
    </location>
</feature>
<dbReference type="InParanoid" id="F4SE93"/>
<keyword evidence="3" id="KW-1185">Reference proteome</keyword>
<sequence length="389" mass="43077">MPPCDCSNCLPEEAEAIWLAQQSLTVDNFDEALTYSELDLNQLCIQLPKRPLDPEVTPACEALRCSAKDPIRQRQPLQTLVDKWIEVFNIAFYSVYPATSDLGPWDFFGVELAWDLAKNIDILAKASDLTLILTSETVQGQLESLFGAFESWKGNSGSDEEIAKAAKFRNSLKRTAPLFKPPISIEGLELFKKREATEKDTAKKAKAAKKEAIQRGKAEAAAAKKLRIQQQAEERSQLAAFRKQSREARPLASKSACKTHGEGSGGPRKRAASSLAQPTNMKRVVFEGGYKPLYFLLMKSIFVFGTHVYPSSGQPSAPSSSYPVDKPQRNRDRPAAESAWSIVIMLYSPVLKAFVAKELVSLSDLFVRWSLAYRRKLAMDAGVILLALG</sequence>
<proteinExistence type="predicted"/>
<dbReference type="HOGENOM" id="CLU_063271_0_0_1"/>
<name>F4SE93_MELLP</name>
<reference evidence="3" key="1">
    <citation type="journal article" date="2011" name="Proc. Natl. Acad. Sci. U.S.A.">
        <title>Obligate biotrophy features unraveled by the genomic analysis of rust fungi.</title>
        <authorList>
            <person name="Duplessis S."/>
            <person name="Cuomo C.A."/>
            <person name="Lin Y.-C."/>
            <person name="Aerts A."/>
            <person name="Tisserant E."/>
            <person name="Veneault-Fourrey C."/>
            <person name="Joly D.L."/>
            <person name="Hacquard S."/>
            <person name="Amselem J."/>
            <person name="Cantarel B.L."/>
            <person name="Chiu R."/>
            <person name="Coutinho P.M."/>
            <person name="Feau N."/>
            <person name="Field M."/>
            <person name="Frey P."/>
            <person name="Gelhaye E."/>
            <person name="Goldberg J."/>
            <person name="Grabherr M.G."/>
            <person name="Kodira C.D."/>
            <person name="Kohler A."/>
            <person name="Kuees U."/>
            <person name="Lindquist E.A."/>
            <person name="Lucas S.M."/>
            <person name="Mago R."/>
            <person name="Mauceli E."/>
            <person name="Morin E."/>
            <person name="Murat C."/>
            <person name="Pangilinan J.L."/>
            <person name="Park R."/>
            <person name="Pearson M."/>
            <person name="Quesneville H."/>
            <person name="Rouhier N."/>
            <person name="Sakthikumar S."/>
            <person name="Salamov A.A."/>
            <person name="Schmutz J."/>
            <person name="Selles B."/>
            <person name="Shapiro H."/>
            <person name="Tanguay P."/>
            <person name="Tuskan G.A."/>
            <person name="Henrissat B."/>
            <person name="Van de Peer Y."/>
            <person name="Rouze P."/>
            <person name="Ellis J.G."/>
            <person name="Dodds P.N."/>
            <person name="Schein J.E."/>
            <person name="Zhong S."/>
            <person name="Hamelin R.C."/>
            <person name="Grigoriev I.V."/>
            <person name="Szabo L.J."/>
            <person name="Martin F."/>
        </authorList>
    </citation>
    <scope>NUCLEOTIDE SEQUENCE [LARGE SCALE GENOMIC DNA]</scope>
    <source>
        <strain evidence="3">98AG31 / pathotype 3-4-7</strain>
    </source>
</reference>
<dbReference type="AlphaFoldDB" id="F4SE93"/>
<accession>F4SE93</accession>
<dbReference type="RefSeq" id="XP_007419697.1">
    <property type="nucleotide sequence ID" value="XM_007419635.1"/>
</dbReference>
<dbReference type="VEuPathDB" id="FungiDB:MELLADRAFT_70260"/>
<gene>
    <name evidence="2" type="ORF">MELLADRAFT_70260</name>
</gene>
<evidence type="ECO:0000313" key="3">
    <source>
        <dbReference type="Proteomes" id="UP000001072"/>
    </source>
</evidence>
<dbReference type="Proteomes" id="UP000001072">
    <property type="component" value="Unassembled WGS sequence"/>
</dbReference>
<evidence type="ECO:0000313" key="2">
    <source>
        <dbReference type="EMBL" id="EGF97033.1"/>
    </source>
</evidence>
<dbReference type="EMBL" id="GL883380">
    <property type="protein sequence ID" value="EGF97033.1"/>
    <property type="molecule type" value="Genomic_DNA"/>
</dbReference>
<feature type="compositionally biased region" description="Low complexity" evidence="1">
    <location>
        <begin position="312"/>
        <end position="323"/>
    </location>
</feature>
<dbReference type="KEGG" id="mlr:MELLADRAFT_70260"/>
<dbReference type="GeneID" id="18931470"/>